<evidence type="ECO:0000313" key="2">
    <source>
        <dbReference type="Proteomes" id="UP000092461"/>
    </source>
</evidence>
<evidence type="ECO:0000313" key="1">
    <source>
        <dbReference type="EnsemblMetazoa" id="LLOJ002962-PA"/>
    </source>
</evidence>
<dbReference type="Proteomes" id="UP000092461">
    <property type="component" value="Unassembled WGS sequence"/>
</dbReference>
<keyword evidence="2" id="KW-1185">Reference proteome</keyword>
<name>A0A1B0CF42_LUTLO</name>
<reference evidence="1" key="1">
    <citation type="submission" date="2020-05" db="UniProtKB">
        <authorList>
            <consortium name="EnsemblMetazoa"/>
        </authorList>
    </citation>
    <scope>IDENTIFICATION</scope>
    <source>
        <strain evidence="1">Jacobina</strain>
    </source>
</reference>
<protein>
    <submittedName>
        <fullName evidence="1">Uncharacterized protein</fullName>
    </submittedName>
</protein>
<dbReference type="VEuPathDB" id="VectorBase:LLONM1_008164"/>
<dbReference type="EnsemblMetazoa" id="LLOJ002962-RA">
    <property type="protein sequence ID" value="LLOJ002962-PA"/>
    <property type="gene ID" value="LLOJ002962"/>
</dbReference>
<dbReference type="EMBL" id="AJWK01009686">
    <property type="status" value="NOT_ANNOTATED_CDS"/>
    <property type="molecule type" value="Genomic_DNA"/>
</dbReference>
<sequence length="113" mass="12141">FSYAVLIGLIETLTRRCTKIHESVESHQSVVLSLLATLGLLTKFAEICPKGPNDPTKFLSLAQQTELFGSIAFLHSTIVPIGECIPPRTVSLAAATFNLIVTLANADLGTFQV</sequence>
<organism evidence="1 2">
    <name type="scientific">Lutzomyia longipalpis</name>
    <name type="common">Sand fly</name>
    <dbReference type="NCBI Taxonomy" id="7200"/>
    <lineage>
        <taxon>Eukaryota</taxon>
        <taxon>Metazoa</taxon>
        <taxon>Ecdysozoa</taxon>
        <taxon>Arthropoda</taxon>
        <taxon>Hexapoda</taxon>
        <taxon>Insecta</taxon>
        <taxon>Pterygota</taxon>
        <taxon>Neoptera</taxon>
        <taxon>Endopterygota</taxon>
        <taxon>Diptera</taxon>
        <taxon>Nematocera</taxon>
        <taxon>Psychodoidea</taxon>
        <taxon>Psychodidae</taxon>
        <taxon>Lutzomyia</taxon>
        <taxon>Lutzomyia</taxon>
    </lineage>
</organism>
<dbReference type="AlphaFoldDB" id="A0A1B0CF42"/>
<proteinExistence type="predicted"/>
<accession>A0A1B0CF42</accession>
<dbReference type="VEuPathDB" id="VectorBase:LLOJ002962"/>